<comment type="similarity">
    <text evidence="2">Belongs to the eukaryotic/archaeal RNase P protein component 1 family.</text>
</comment>
<evidence type="ECO:0000256" key="3">
    <source>
        <dbReference type="PIRNR" id="PIRNR027081"/>
    </source>
</evidence>
<dbReference type="SUPFAM" id="SSF101744">
    <property type="entry name" value="Rof/RNase P subunit-like"/>
    <property type="match status" value="1"/>
</dbReference>
<protein>
    <recommendedName>
        <fullName evidence="3">Ribonuclease P protein subunit</fullName>
    </recommendedName>
</protein>
<dbReference type="InterPro" id="IPR036980">
    <property type="entry name" value="RNase_P/MRP_Rpp29_sf"/>
</dbReference>
<dbReference type="GO" id="GO:0005634">
    <property type="term" value="C:nucleus"/>
    <property type="evidence" value="ECO:0007669"/>
    <property type="project" value="UniProtKB-SubCell"/>
</dbReference>
<feature type="region of interest" description="Disordered" evidence="4">
    <location>
        <begin position="191"/>
        <end position="218"/>
    </location>
</feature>
<dbReference type="GO" id="GO:0006364">
    <property type="term" value="P:rRNA processing"/>
    <property type="evidence" value="ECO:0007669"/>
    <property type="project" value="TreeGrafter"/>
</dbReference>
<organism evidence="6">
    <name type="scientific">Blumeria graminis f. sp. tritici 96224</name>
    <dbReference type="NCBI Taxonomy" id="1268274"/>
    <lineage>
        <taxon>Eukaryota</taxon>
        <taxon>Fungi</taxon>
        <taxon>Dikarya</taxon>
        <taxon>Ascomycota</taxon>
        <taxon>Pezizomycotina</taxon>
        <taxon>Leotiomycetes</taxon>
        <taxon>Erysiphales</taxon>
        <taxon>Erysiphaceae</taxon>
        <taxon>Blumeria</taxon>
    </lineage>
</organism>
<reference evidence="6" key="3">
    <citation type="submission" date="2018-07" db="EMBL/GenBank/DDBJ databases">
        <authorList>
            <person name="Quirk P.G."/>
            <person name="Krulwich T.A."/>
        </authorList>
    </citation>
    <scope>NUCLEOTIDE SEQUENCE</scope>
    <source>
        <strain evidence="6">96224</strain>
    </source>
</reference>
<dbReference type="HOGENOM" id="CLU_078577_0_0_1"/>
<dbReference type="PIRSF" id="PIRSF027081">
    <property type="entry name" value="RNase_P/MRP_p29_subunit"/>
    <property type="match status" value="1"/>
</dbReference>
<dbReference type="AlphaFoldDB" id="A0A061HD95"/>
<accession>A0A061HD95</accession>
<evidence type="ECO:0000313" key="6">
    <source>
        <dbReference type="EMBL" id="SUZ13134.1"/>
    </source>
</evidence>
<reference evidence="5" key="2">
    <citation type="submission" date="2013-01" db="EMBL/GenBank/DDBJ databases">
        <title>The wheat powdery mildew genome reveals unique evolution of an obligate biotroph.</title>
        <authorList>
            <person name="Oberhaensli S."/>
            <person name="Wicker T."/>
            <person name="Keller B."/>
        </authorList>
    </citation>
    <scope>NUCLEOTIDE SEQUENCE</scope>
    <source>
        <strain evidence="5">96224</strain>
    </source>
</reference>
<evidence type="ECO:0000256" key="1">
    <source>
        <dbReference type="ARBA" id="ARBA00004123"/>
    </source>
</evidence>
<comment type="subcellular location">
    <subcellularLocation>
        <location evidence="1">Nucleus</location>
    </subcellularLocation>
</comment>
<keyword evidence="3" id="KW-0819">tRNA processing</keyword>
<dbReference type="GO" id="GO:0001682">
    <property type="term" value="P:tRNA 5'-leader removal"/>
    <property type="evidence" value="ECO:0007669"/>
    <property type="project" value="InterPro"/>
</dbReference>
<dbReference type="GO" id="GO:0033204">
    <property type="term" value="F:ribonuclease P RNA binding"/>
    <property type="evidence" value="ECO:0007669"/>
    <property type="project" value="InterPro"/>
</dbReference>
<evidence type="ECO:0000313" key="7">
    <source>
        <dbReference type="Proteomes" id="UP000053110"/>
    </source>
</evidence>
<evidence type="ECO:0000313" key="5">
    <source>
        <dbReference type="EMBL" id="EPQ62192.1"/>
    </source>
</evidence>
<proteinExistence type="inferred from homology"/>
<dbReference type="EMBL" id="UIGY01000215">
    <property type="protein sequence ID" value="SUZ13134.1"/>
    <property type="molecule type" value="Genomic_DNA"/>
</dbReference>
<dbReference type="Gene3D" id="2.30.30.210">
    <property type="entry name" value="Ribonuclease P/MRP, subunit p29"/>
    <property type="match status" value="1"/>
</dbReference>
<keyword evidence="3" id="KW-0539">Nucleus</keyword>
<dbReference type="EMBL" id="KE375186">
    <property type="protein sequence ID" value="EPQ62192.1"/>
    <property type="molecule type" value="Genomic_DNA"/>
</dbReference>
<dbReference type="InterPro" id="IPR023534">
    <property type="entry name" value="Rof/RNase_P-like"/>
</dbReference>
<name>A0A061HD95_BLUGR</name>
<dbReference type="InterPro" id="IPR002730">
    <property type="entry name" value="Rpp29/RNP1"/>
</dbReference>
<evidence type="ECO:0000256" key="4">
    <source>
        <dbReference type="SAM" id="MobiDB-lite"/>
    </source>
</evidence>
<dbReference type="Proteomes" id="UP000053110">
    <property type="component" value="Unassembled WGS sequence"/>
</dbReference>
<dbReference type="PANTHER" id="PTHR13348">
    <property type="entry name" value="RIBONUCLEASE P SUBUNIT P29"/>
    <property type="match status" value="1"/>
</dbReference>
<evidence type="ECO:0000256" key="2">
    <source>
        <dbReference type="ARBA" id="ARBA00006181"/>
    </source>
</evidence>
<sequence>MAPKQQPIALALLSRAHSPETATRIYTDRVLHRPLHVGPSQGEPTAQQIRREERIRKRLARTRHPGRPAPLSCRRARALDLYTIPPKAQKYALYLPLNRLWTSYIQEVLWDNKSYGPLNSTHAAKLCSADFHGAELEVARSKCVSRVGVRGIVVKDTRGVFELVTPKDEIKILPKEGTIFRFQVPIWQEDGKDQPVEPQNAADGNLEEKTAPTSEGAGQKSVIFELHGDQFRHRAADRANRKVKPHYLPNL</sequence>
<dbReference type="GO" id="GO:0000172">
    <property type="term" value="C:ribonuclease MRP complex"/>
    <property type="evidence" value="ECO:0007669"/>
    <property type="project" value="InterPro"/>
</dbReference>
<dbReference type="OrthoDB" id="124041at2759"/>
<dbReference type="Pfam" id="PF01868">
    <property type="entry name" value="RNase_P-MRP_p29"/>
    <property type="match status" value="1"/>
</dbReference>
<dbReference type="GO" id="GO:0030677">
    <property type="term" value="C:ribonuclease P complex"/>
    <property type="evidence" value="ECO:0007669"/>
    <property type="project" value="InterPro"/>
</dbReference>
<dbReference type="PANTHER" id="PTHR13348:SF0">
    <property type="entry name" value="RIBONUCLEASE P PROTEIN SUBUNIT P29"/>
    <property type="match status" value="1"/>
</dbReference>
<gene>
    <name evidence="5" type="ORF">BGT96224_2300</name>
    <name evidence="6" type="ORF">BGT96224V2_LOCUS6279</name>
</gene>
<dbReference type="SMART" id="SM00538">
    <property type="entry name" value="POP4"/>
    <property type="match status" value="1"/>
</dbReference>
<dbReference type="InterPro" id="IPR016848">
    <property type="entry name" value="RNase_P/MRP_Rpp29-subunit"/>
</dbReference>
<reference evidence="7" key="1">
    <citation type="journal article" date="2013" name="Nat. Genet.">
        <title>The wheat powdery mildew genome shows the unique evolution of an obligate biotroph.</title>
        <authorList>
            <person name="Wicker T."/>
            <person name="Oberhaensli S."/>
            <person name="Parlange F."/>
            <person name="Buchmann J.P."/>
            <person name="Shatalina M."/>
            <person name="Roffler S."/>
            <person name="Ben-David R."/>
            <person name="Dolezel J."/>
            <person name="Simkova H."/>
            <person name="Schulze-Lefert P."/>
            <person name="Spanu P.D."/>
            <person name="Bruggmann R."/>
            <person name="Amselem J."/>
            <person name="Quesneville H."/>
            <person name="Ver Loren van Themaat E."/>
            <person name="Paape T."/>
            <person name="Shimizu K.K."/>
            <person name="Keller B."/>
        </authorList>
    </citation>
    <scope>NUCLEOTIDE SEQUENCE [LARGE SCALE GENOMIC DNA]</scope>
    <source>
        <strain evidence="7">96224</strain>
    </source>
</reference>